<evidence type="ECO:0000313" key="2">
    <source>
        <dbReference type="EMBL" id="MBD2769893.1"/>
    </source>
</evidence>
<keyword evidence="1" id="KW-1133">Transmembrane helix</keyword>
<reference evidence="2" key="1">
    <citation type="submission" date="2020-09" db="EMBL/GenBank/DDBJ databases">
        <authorList>
            <person name="Kim M.K."/>
        </authorList>
    </citation>
    <scope>NUCLEOTIDE SEQUENCE</scope>
    <source>
        <strain evidence="2">BT664</strain>
    </source>
</reference>
<feature type="transmembrane region" description="Helical" evidence="1">
    <location>
        <begin position="12"/>
        <end position="30"/>
    </location>
</feature>
<protein>
    <recommendedName>
        <fullName evidence="4">DoxX family protein</fullName>
    </recommendedName>
</protein>
<dbReference type="Proteomes" id="UP000612233">
    <property type="component" value="Unassembled WGS sequence"/>
</dbReference>
<keyword evidence="1" id="KW-0812">Transmembrane</keyword>
<evidence type="ECO:0000256" key="1">
    <source>
        <dbReference type="SAM" id="Phobius"/>
    </source>
</evidence>
<keyword evidence="3" id="KW-1185">Reference proteome</keyword>
<sequence>MRASWQKTHLYLFTFSRYFLATIILMYAFGKIVGTQFSSQPSVYDRPVSSLSGFELTWFYYGYSYWYGMFLAGSQITAALLLFFRRTTRLGVMLYLAIIGNIVVLDFAYDIEGAKGMAVLLTVLALFVFLSEWRVFYQYFLAEPAAFEGMEQPIWFNRTRRVKLVYIAAVFLGFWALTTTLKTKYMAQNQFYGTWQVQGREPAWNRLHFEAANTFSLYEPGQAKPSRQGFYRFNDARHELTLQVEPPSSRPQRESNEVLYPDSTQLETFFTGRYELKPRQLRLRGANGQFLTFTRIR</sequence>
<proteinExistence type="predicted"/>
<feature type="transmembrane region" description="Helical" evidence="1">
    <location>
        <begin position="65"/>
        <end position="84"/>
    </location>
</feature>
<feature type="transmembrane region" description="Helical" evidence="1">
    <location>
        <begin position="91"/>
        <end position="111"/>
    </location>
</feature>
<evidence type="ECO:0008006" key="4">
    <source>
        <dbReference type="Google" id="ProtNLM"/>
    </source>
</evidence>
<dbReference type="EMBL" id="JACXAD010000025">
    <property type="protein sequence ID" value="MBD2769893.1"/>
    <property type="molecule type" value="Genomic_DNA"/>
</dbReference>
<dbReference type="RefSeq" id="WP_191006704.1">
    <property type="nucleotide sequence ID" value="NZ_JACXAD010000025.1"/>
</dbReference>
<accession>A0A927BH01</accession>
<evidence type="ECO:0000313" key="3">
    <source>
        <dbReference type="Proteomes" id="UP000612233"/>
    </source>
</evidence>
<name>A0A927BH01_9BACT</name>
<feature type="transmembrane region" description="Helical" evidence="1">
    <location>
        <begin position="162"/>
        <end position="181"/>
    </location>
</feature>
<dbReference type="AlphaFoldDB" id="A0A927BH01"/>
<keyword evidence="1" id="KW-0472">Membrane</keyword>
<gene>
    <name evidence="2" type="ORF">IC235_18545</name>
</gene>
<feature type="transmembrane region" description="Helical" evidence="1">
    <location>
        <begin position="117"/>
        <end position="141"/>
    </location>
</feature>
<organism evidence="2 3">
    <name type="scientific">Hymenobacter montanus</name>
    <dbReference type="NCBI Taxonomy" id="2771359"/>
    <lineage>
        <taxon>Bacteria</taxon>
        <taxon>Pseudomonadati</taxon>
        <taxon>Bacteroidota</taxon>
        <taxon>Cytophagia</taxon>
        <taxon>Cytophagales</taxon>
        <taxon>Hymenobacteraceae</taxon>
        <taxon>Hymenobacter</taxon>
    </lineage>
</organism>
<comment type="caution">
    <text evidence="2">The sequence shown here is derived from an EMBL/GenBank/DDBJ whole genome shotgun (WGS) entry which is preliminary data.</text>
</comment>